<accession>A0AA86N7Z3</accession>
<sequence>MNVNVLTQTLLVLTIQRRKQTNDDVEIFIKSWYRAVLLIYPSKIEWPFKRVKQVNIQPLFVIDDGFIRLRFSFLAVSNFLRCCSAKSVAEGKIPRFKVLSYRQGSVWLRACHQ</sequence>
<dbReference type="AlphaFoldDB" id="A0AA86N7Z3"/>
<evidence type="ECO:0000313" key="2">
    <source>
        <dbReference type="EMBL" id="CAL6052477.1"/>
    </source>
</evidence>
<dbReference type="EMBL" id="CATOUU010000052">
    <property type="protein sequence ID" value="CAI9914582.1"/>
    <property type="molecule type" value="Genomic_DNA"/>
</dbReference>
<dbReference type="EMBL" id="CAXDID020000192">
    <property type="protein sequence ID" value="CAL6052477.1"/>
    <property type="molecule type" value="Genomic_DNA"/>
</dbReference>
<reference evidence="1" key="1">
    <citation type="submission" date="2023-06" db="EMBL/GenBank/DDBJ databases">
        <authorList>
            <person name="Kurt Z."/>
        </authorList>
    </citation>
    <scope>NUCLEOTIDE SEQUENCE</scope>
</reference>
<keyword evidence="3" id="KW-1185">Reference proteome</keyword>
<evidence type="ECO:0000313" key="1">
    <source>
        <dbReference type="EMBL" id="CAI9914582.1"/>
    </source>
</evidence>
<dbReference type="Proteomes" id="UP001642409">
    <property type="component" value="Unassembled WGS sequence"/>
</dbReference>
<evidence type="ECO:0000313" key="3">
    <source>
        <dbReference type="Proteomes" id="UP001642409"/>
    </source>
</evidence>
<name>A0AA86N7Z3_9EUKA</name>
<protein>
    <submittedName>
        <fullName evidence="2">Hypothetical_protein</fullName>
    </submittedName>
</protein>
<organism evidence="1">
    <name type="scientific">Hexamita inflata</name>
    <dbReference type="NCBI Taxonomy" id="28002"/>
    <lineage>
        <taxon>Eukaryota</taxon>
        <taxon>Metamonada</taxon>
        <taxon>Diplomonadida</taxon>
        <taxon>Hexamitidae</taxon>
        <taxon>Hexamitinae</taxon>
        <taxon>Hexamita</taxon>
    </lineage>
</organism>
<gene>
    <name evidence="1" type="ORF">HINF_LOCUS2227</name>
    <name evidence="2" type="ORF">HINF_LOCUS44869</name>
</gene>
<proteinExistence type="predicted"/>
<comment type="caution">
    <text evidence="1">The sequence shown here is derived from an EMBL/GenBank/DDBJ whole genome shotgun (WGS) entry which is preliminary data.</text>
</comment>
<reference evidence="2 3" key="2">
    <citation type="submission" date="2024-07" db="EMBL/GenBank/DDBJ databases">
        <authorList>
            <person name="Akdeniz Z."/>
        </authorList>
    </citation>
    <scope>NUCLEOTIDE SEQUENCE [LARGE SCALE GENOMIC DNA]</scope>
</reference>